<dbReference type="Gene3D" id="1.10.1330.10">
    <property type="entry name" value="Dockerin domain"/>
    <property type="match status" value="1"/>
</dbReference>
<evidence type="ECO:0000256" key="1">
    <source>
        <dbReference type="SAM" id="MobiDB-lite"/>
    </source>
</evidence>
<dbReference type="Proteomes" id="UP000295733">
    <property type="component" value="Unassembled WGS sequence"/>
</dbReference>
<dbReference type="OrthoDB" id="9342475at2"/>
<dbReference type="InterPro" id="IPR011049">
    <property type="entry name" value="Serralysin-like_metalloprot_C"/>
</dbReference>
<dbReference type="SUPFAM" id="SSF101908">
    <property type="entry name" value="Putative isomerase YbhE"/>
    <property type="match status" value="1"/>
</dbReference>
<dbReference type="RefSeq" id="WP_132598568.1">
    <property type="nucleotide sequence ID" value="NZ_NRRP01000001.1"/>
</dbReference>
<comment type="caution">
    <text evidence="2">The sequence shown here is derived from an EMBL/GenBank/DDBJ whole genome shotgun (WGS) entry which is preliminary data.</text>
</comment>
<reference evidence="2 3" key="1">
    <citation type="submission" date="2019-03" db="EMBL/GenBank/DDBJ databases">
        <title>Genomic Encyclopedia of Type Strains, Phase IV (KMG-IV): sequencing the most valuable type-strain genomes for metagenomic binning, comparative biology and taxonomic classification.</title>
        <authorList>
            <person name="Goeker M."/>
        </authorList>
    </citation>
    <scope>NUCLEOTIDE SEQUENCE [LARGE SCALE GENOMIC DNA]</scope>
    <source>
        <strain evidence="2 3">DSM 2781</strain>
    </source>
</reference>
<dbReference type="GO" id="GO:0000272">
    <property type="term" value="P:polysaccharide catabolic process"/>
    <property type="evidence" value="ECO:0007669"/>
    <property type="project" value="InterPro"/>
</dbReference>
<evidence type="ECO:0000313" key="3">
    <source>
        <dbReference type="Proteomes" id="UP000295733"/>
    </source>
</evidence>
<sequence length="649" mass="65391">MKLQVQGRAGTGRGMFGSGVTDSVLLETAAGSVLLAGTDRNGGLLSFAIRTDGTLDPMQALPFAPAVADSVTGRLALAADERGPVLFVGGGDTALIGYRVGADGQLGDVVTLDRDTARDRIAAGDDALLRAWSLQGDAGTGLLPTGDWQTGTVGLHVAQQGDSARVLALSGADDNLAVMARDGSGTLTRYGAIHGLGIAAPTALEVVETDQGCWAIVAGAESGSLSVLELQADGTVRATDHVLDTLGTRFAGVQALASVRYGAANLVVAGGSDQGLTLFLLSEAGRLIWLDSLADPTGDTLYNITTLSATVTGDTLVVTAGSQRDPGLAIVTAALDGLGLVGEQAMGGPDDDILIATPDTPILTGGGGAGVFVLRMQEGPVMVSDFQPGLDRLDLSDLPMLRAPGQLDITPTVDGALIGYRGFTAQILSFDGMSLSAADLFGATFPWPDRLFFVDGELTGGGQSAGGASGGSDPPAPLDGPHVLGPDGAGLGETMIVFQPDDGGTPVLIETDAAGGFTLPDNAAGTLDLTRFHTGGDPAITAADALEVLRMAVGLAPSFGAARPQDFIAADIDGSGQVTAADALGVLRHAVGLDSDHAPHWVFVDSAADLNGIDARNVAYETGVTLAGLEPAQDLSVTGILLGNIGDTA</sequence>
<name>A0A4R2P0Y7_RHOAD</name>
<dbReference type="SUPFAM" id="SSF51120">
    <property type="entry name" value="beta-Roll"/>
    <property type="match status" value="1"/>
</dbReference>
<dbReference type="EMBL" id="SLXL01000001">
    <property type="protein sequence ID" value="TCP27305.1"/>
    <property type="molecule type" value="Genomic_DNA"/>
</dbReference>
<organism evidence="2 3">
    <name type="scientific">Rhodovulum adriaticum</name>
    <name type="common">Rhodopseudomonas adriatica</name>
    <dbReference type="NCBI Taxonomy" id="35804"/>
    <lineage>
        <taxon>Bacteria</taxon>
        <taxon>Pseudomonadati</taxon>
        <taxon>Pseudomonadota</taxon>
        <taxon>Alphaproteobacteria</taxon>
        <taxon>Rhodobacterales</taxon>
        <taxon>Paracoccaceae</taxon>
        <taxon>Rhodovulum</taxon>
    </lineage>
</organism>
<dbReference type="InterPro" id="IPR036439">
    <property type="entry name" value="Dockerin_dom_sf"/>
</dbReference>
<evidence type="ECO:0000313" key="2">
    <source>
        <dbReference type="EMBL" id="TCP27305.1"/>
    </source>
</evidence>
<accession>A0A4R2P0Y7</accession>
<proteinExistence type="predicted"/>
<dbReference type="AlphaFoldDB" id="A0A4R2P0Y7"/>
<feature type="region of interest" description="Disordered" evidence="1">
    <location>
        <begin position="462"/>
        <end position="485"/>
    </location>
</feature>
<protein>
    <submittedName>
        <fullName evidence="2">Uncharacterized protein</fullName>
    </submittedName>
</protein>
<gene>
    <name evidence="2" type="ORF">EV656_101208</name>
</gene>
<keyword evidence="3" id="KW-1185">Reference proteome</keyword>